<dbReference type="Proteomes" id="UP000622890">
    <property type="component" value="Unassembled WGS sequence"/>
</dbReference>
<accession>A0A934SVT4</accession>
<dbReference type="Pfam" id="PF03090">
    <property type="entry name" value="Replicase"/>
    <property type="match status" value="1"/>
</dbReference>
<evidence type="ECO:0000259" key="1">
    <source>
        <dbReference type="Pfam" id="PF08708"/>
    </source>
</evidence>
<keyword evidence="3" id="KW-1185">Reference proteome</keyword>
<reference evidence="2" key="1">
    <citation type="submission" date="2021-01" db="EMBL/GenBank/DDBJ databases">
        <title>Genome sequence of strain Noviherbaspirillum sp. DKR-6.</title>
        <authorList>
            <person name="Chaudhary D.K."/>
        </authorList>
    </citation>
    <scope>NUCLEOTIDE SEQUENCE</scope>
    <source>
        <strain evidence="2">DKR-6</strain>
    </source>
</reference>
<name>A0A934SVT4_9BURK</name>
<organism evidence="2 3">
    <name type="scientific">Noviherbaspirillum pedocola</name>
    <dbReference type="NCBI Taxonomy" id="2801341"/>
    <lineage>
        <taxon>Bacteria</taxon>
        <taxon>Pseudomonadati</taxon>
        <taxon>Pseudomonadota</taxon>
        <taxon>Betaproteobacteria</taxon>
        <taxon>Burkholderiales</taxon>
        <taxon>Oxalobacteraceae</taxon>
        <taxon>Noviherbaspirillum</taxon>
    </lineage>
</organism>
<feature type="domain" description="Primase C-terminal 1" evidence="1">
    <location>
        <begin position="177"/>
        <end position="245"/>
    </location>
</feature>
<dbReference type="AlphaFoldDB" id="A0A934SVT4"/>
<dbReference type="RefSeq" id="WP_200590430.1">
    <property type="nucleotide sequence ID" value="NZ_JAEPBG010000001.1"/>
</dbReference>
<protein>
    <submittedName>
        <fullName evidence="2">Replication initiation protein</fullName>
    </submittedName>
</protein>
<comment type="caution">
    <text evidence="2">The sequence shown here is derived from an EMBL/GenBank/DDBJ whole genome shotgun (WGS) entry which is preliminary data.</text>
</comment>
<dbReference type="Gene3D" id="1.10.340.50">
    <property type="match status" value="1"/>
</dbReference>
<evidence type="ECO:0000313" key="2">
    <source>
        <dbReference type="EMBL" id="MBK4733697.1"/>
    </source>
</evidence>
<evidence type="ECO:0000313" key="3">
    <source>
        <dbReference type="Proteomes" id="UP000622890"/>
    </source>
</evidence>
<dbReference type="InterPro" id="IPR004322">
    <property type="entry name" value="Plasmid_replicase_bac"/>
</dbReference>
<sequence length="338" mass="39819">MLDTFIKSLPEKVRCSNNPGDEGTKFRSKEEALQYKYVEHNQSYKKYLIIDIDIDKSANNERIGPAFRYEEKGMPVPSIITINPEKGTPHYQYELNTPVIFTPNARKEPQQLYEAVTRALIEALQGDRSYDGHLTKNPLCPYWKVIRHDVSYDLKDFLEYVDIKNSFWKKPITHDILGRNHTLFNNLRFWAYQEVRKHADLENFKLAVEDRAFQINEEFQSYPQGQLGTKEVLQIAKSVSRWTWRNRYDLDRHGNRGVMRLWDKDLALDEKQRLSAERTHKEQTNTTRSALFTSITLLKAQGIPITQKSLEIHSKISLSTIKRYWKEFEPIIYKKMAA</sequence>
<dbReference type="Pfam" id="PF08708">
    <property type="entry name" value="PriCT_1"/>
    <property type="match status" value="1"/>
</dbReference>
<proteinExistence type="predicted"/>
<gene>
    <name evidence="2" type="ORF">JJB74_03630</name>
</gene>
<dbReference type="EMBL" id="JAEPBG010000001">
    <property type="protein sequence ID" value="MBK4733697.1"/>
    <property type="molecule type" value="Genomic_DNA"/>
</dbReference>
<dbReference type="InterPro" id="IPR014820">
    <property type="entry name" value="PriCT_1"/>
</dbReference>